<evidence type="ECO:0000313" key="2">
    <source>
        <dbReference type="Proteomes" id="UP000516349"/>
    </source>
</evidence>
<keyword evidence="2" id="KW-1185">Reference proteome</keyword>
<accession>A0A7H1NUG6</accession>
<protein>
    <recommendedName>
        <fullName evidence="3">Sulfate transporter</fullName>
    </recommendedName>
</protein>
<dbReference type="Pfam" id="PF11363">
    <property type="entry name" value="DUF3164"/>
    <property type="match status" value="1"/>
</dbReference>
<dbReference type="EMBL" id="CP060244">
    <property type="protein sequence ID" value="QNT79426.1"/>
    <property type="molecule type" value="Genomic_DNA"/>
</dbReference>
<reference evidence="1 2" key="1">
    <citation type="submission" date="2020-08" db="EMBL/GenBank/DDBJ databases">
        <title>Complete genome sequence of Entomobacter blattae G55GP.</title>
        <authorList>
            <person name="Poehlein A."/>
            <person name="Guzman J."/>
            <person name="Daniel R."/>
            <person name="Vilcinskas A."/>
        </authorList>
    </citation>
    <scope>NUCLEOTIDE SEQUENCE [LARGE SCALE GENOMIC DNA]</scope>
    <source>
        <strain evidence="1 2">G55GP</strain>
    </source>
</reference>
<evidence type="ECO:0000313" key="1">
    <source>
        <dbReference type="EMBL" id="QNT79426.1"/>
    </source>
</evidence>
<dbReference type="InterPro" id="IPR021505">
    <property type="entry name" value="Phage_B3_Orf6"/>
</dbReference>
<dbReference type="KEGG" id="ebla:JGUZn3_22250"/>
<name>A0A7H1NUG6_9PROT</name>
<gene>
    <name evidence="1" type="ORF">JGUZn3_22250</name>
</gene>
<dbReference type="AlphaFoldDB" id="A0A7H1NUG6"/>
<evidence type="ECO:0008006" key="3">
    <source>
        <dbReference type="Google" id="ProtNLM"/>
    </source>
</evidence>
<sequence>MNEHTETLDGYMKDASGRLVPRDKVKPEHLLEDELVRSLHEKADARHEALLVLKEESFADIRTLQSLLAEKYDTKLGGQKGNLTLHSYDGLLRITVAIGDRITFGPELQVAKKLIDECLDEWTEEGNSNIRAIVADTFDVKKEGKLRVDNVLGLRRLNITEPKWLKAMEAIADAIRVESSKSYVRFHKKANPDAHFVQTPLDIARV</sequence>
<dbReference type="Proteomes" id="UP000516349">
    <property type="component" value="Chromosome"/>
</dbReference>
<dbReference type="RefSeq" id="WP_203413588.1">
    <property type="nucleotide sequence ID" value="NZ_CP060244.1"/>
</dbReference>
<proteinExistence type="predicted"/>
<organism evidence="1 2">
    <name type="scientific">Entomobacter blattae</name>
    <dbReference type="NCBI Taxonomy" id="2762277"/>
    <lineage>
        <taxon>Bacteria</taxon>
        <taxon>Pseudomonadati</taxon>
        <taxon>Pseudomonadota</taxon>
        <taxon>Alphaproteobacteria</taxon>
        <taxon>Acetobacterales</taxon>
        <taxon>Acetobacteraceae</taxon>
        <taxon>Entomobacter</taxon>
    </lineage>
</organism>